<dbReference type="InterPro" id="IPR029753">
    <property type="entry name" value="D-isomer_DH_CS"/>
</dbReference>
<name>A0A418SJL6_9RHOB</name>
<dbReference type="Proteomes" id="UP000283786">
    <property type="component" value="Chromosome"/>
</dbReference>
<dbReference type="RefSeq" id="WP_119838271.1">
    <property type="nucleotide sequence ID" value="NZ_CP060436.1"/>
</dbReference>
<dbReference type="InterPro" id="IPR036291">
    <property type="entry name" value="NAD(P)-bd_dom_sf"/>
</dbReference>
<organism evidence="4 5">
    <name type="scientific">Pseudooceanicola algae</name>
    <dbReference type="NCBI Taxonomy" id="1537215"/>
    <lineage>
        <taxon>Bacteria</taxon>
        <taxon>Pseudomonadati</taxon>
        <taxon>Pseudomonadota</taxon>
        <taxon>Alphaproteobacteria</taxon>
        <taxon>Rhodobacterales</taxon>
        <taxon>Paracoccaceae</taxon>
        <taxon>Pseudooceanicola</taxon>
    </lineage>
</organism>
<keyword evidence="4" id="KW-0670">Pyruvate</keyword>
<dbReference type="EMBL" id="CP060436">
    <property type="protein sequence ID" value="QPM91918.1"/>
    <property type="molecule type" value="Genomic_DNA"/>
</dbReference>
<dbReference type="PANTHER" id="PTHR43333:SF1">
    <property type="entry name" value="D-ISOMER SPECIFIC 2-HYDROXYACID DEHYDROGENASE NAD-BINDING DOMAIN-CONTAINING PROTEIN"/>
    <property type="match status" value="1"/>
</dbReference>
<dbReference type="PANTHER" id="PTHR43333">
    <property type="entry name" value="2-HACID_DH_C DOMAIN-CONTAINING PROTEIN"/>
    <property type="match status" value="1"/>
</dbReference>
<protein>
    <submittedName>
        <fullName evidence="4">Glyoxylate/hydroxypyruvate reductase A</fullName>
        <ecNumber evidence="4">1.1.1.79</ecNumber>
    </submittedName>
</protein>
<feature type="domain" description="D-isomer specific 2-hydroxyacid dehydrogenase NAD-binding" evidence="3">
    <location>
        <begin position="111"/>
        <end position="275"/>
    </location>
</feature>
<dbReference type="GO" id="GO:0030267">
    <property type="term" value="F:glyoxylate reductase (NADPH) activity"/>
    <property type="evidence" value="ECO:0007669"/>
    <property type="project" value="UniProtKB-EC"/>
</dbReference>
<dbReference type="GO" id="GO:0051287">
    <property type="term" value="F:NAD binding"/>
    <property type="evidence" value="ECO:0007669"/>
    <property type="project" value="InterPro"/>
</dbReference>
<dbReference type="AlphaFoldDB" id="A0A418SJL6"/>
<dbReference type="Gene3D" id="3.40.50.720">
    <property type="entry name" value="NAD(P)-binding Rossmann-like Domain"/>
    <property type="match status" value="2"/>
</dbReference>
<accession>A0A418SJL6</accession>
<evidence type="ECO:0000313" key="4">
    <source>
        <dbReference type="EMBL" id="QPM91918.1"/>
    </source>
</evidence>
<keyword evidence="2" id="KW-0520">NAD</keyword>
<proteinExistence type="predicted"/>
<dbReference type="KEGG" id="palw:PSAL_031800"/>
<evidence type="ECO:0000259" key="3">
    <source>
        <dbReference type="Pfam" id="PF02826"/>
    </source>
</evidence>
<evidence type="ECO:0000313" key="5">
    <source>
        <dbReference type="Proteomes" id="UP000283786"/>
    </source>
</evidence>
<dbReference type="OrthoDB" id="9787219at2"/>
<dbReference type="SUPFAM" id="SSF51735">
    <property type="entry name" value="NAD(P)-binding Rossmann-fold domains"/>
    <property type="match status" value="1"/>
</dbReference>
<keyword evidence="5" id="KW-1185">Reference proteome</keyword>
<dbReference type="Pfam" id="PF02826">
    <property type="entry name" value="2-Hacid_dh_C"/>
    <property type="match status" value="1"/>
</dbReference>
<evidence type="ECO:0000256" key="2">
    <source>
        <dbReference type="ARBA" id="ARBA00023027"/>
    </source>
</evidence>
<gene>
    <name evidence="4" type="primary">ghrA</name>
    <name evidence="4" type="ORF">PSAL_031800</name>
</gene>
<keyword evidence="1 4" id="KW-0560">Oxidoreductase</keyword>
<dbReference type="PROSITE" id="PS00671">
    <property type="entry name" value="D_2_HYDROXYACID_DH_3"/>
    <property type="match status" value="1"/>
</dbReference>
<dbReference type="CDD" id="cd12164">
    <property type="entry name" value="GDH_like_2"/>
    <property type="match status" value="1"/>
</dbReference>
<sequence length="310" mass="33962">MTNVLFAAISPKWKEYESPLRDAFAKAGLDDIDLRKDFAPEEVDYIVYAPNSEIQDFTPFTRCKAVLNLWAGVESVVGNDTLTQPLCRMVDHGLTRGMIEWVTGHALRHHLDIDYFLNHQDGTWEHRVPPLARERPVTILGLGELGTACAKALTDLEFPVTGWSRSPHDIEGITCLHGADGLETALSGAQILILLLPLTAETEDLLDAERLALLPHGAVLLNPGRGPLIVDEALIAALDSGQVAHATLDVFRAEPLPVEHPFWAHPGVTVCPHIASATRAITAAEVIAENIKRGEAGQPFLYLVDRERGY</sequence>
<dbReference type="EC" id="1.1.1.79" evidence="4"/>
<reference evidence="4 5" key="1">
    <citation type="submission" date="2020-08" db="EMBL/GenBank/DDBJ databases">
        <title>Genome sequence of Rhodobacteraceae bacterium Lw-13e.</title>
        <authorList>
            <person name="Poehlein A."/>
            <person name="Wolter L."/>
            <person name="Daniel R."/>
            <person name="Brinkhoff T."/>
        </authorList>
    </citation>
    <scope>NUCLEOTIDE SEQUENCE [LARGE SCALE GENOMIC DNA]</scope>
    <source>
        <strain evidence="4 5">Lw-13e</strain>
    </source>
</reference>
<evidence type="ECO:0000256" key="1">
    <source>
        <dbReference type="ARBA" id="ARBA00023002"/>
    </source>
</evidence>
<dbReference type="InterPro" id="IPR006140">
    <property type="entry name" value="D-isomer_DH_NAD-bd"/>
</dbReference>